<evidence type="ECO:0000256" key="1">
    <source>
        <dbReference type="SAM" id="MobiDB-lite"/>
    </source>
</evidence>
<keyword evidence="3" id="KW-1185">Reference proteome</keyword>
<dbReference type="EMBL" id="SBJO01001305">
    <property type="protein sequence ID" value="KAF9747740.1"/>
    <property type="molecule type" value="Genomic_DNA"/>
</dbReference>
<proteinExistence type="predicted"/>
<accession>A0A9P6KX58</accession>
<sequence>MSEMINNSTTKKQDERTEGLISILKSYFFKSLKAAETIFLGSTSQEHIQARQHSSIEAEIMMAVQTFYHTLEKRKSVVLEENPERKSVKRSKAAKERPIHKDSARKNPVEATTDAQDMYYNHDTQYSEKKLLMNG</sequence>
<dbReference type="AlphaFoldDB" id="A0A9P6KX58"/>
<gene>
    <name evidence="2" type="ORF">NGRA_3505</name>
</gene>
<dbReference type="Proteomes" id="UP000740883">
    <property type="component" value="Unassembled WGS sequence"/>
</dbReference>
<feature type="non-terminal residue" evidence="2">
    <location>
        <position position="135"/>
    </location>
</feature>
<protein>
    <submittedName>
        <fullName evidence="2">Uncharacterized protein</fullName>
    </submittedName>
</protein>
<reference evidence="2 3" key="1">
    <citation type="journal article" date="2020" name="Genome Biol. Evol.">
        <title>Comparative genomics of strictly vertically transmitted, feminizing microsporidia endosymbionts of amphipod crustaceans.</title>
        <authorList>
            <person name="Cormier A."/>
            <person name="Chebbi M.A."/>
            <person name="Giraud I."/>
            <person name="Wattier R."/>
            <person name="Teixeira M."/>
            <person name="Gilbert C."/>
            <person name="Rigaud T."/>
            <person name="Cordaux R."/>
        </authorList>
    </citation>
    <scope>NUCLEOTIDE SEQUENCE [LARGE SCALE GENOMIC DNA]</scope>
    <source>
        <strain evidence="2 3">Ou3-Ou53</strain>
    </source>
</reference>
<feature type="compositionally biased region" description="Basic and acidic residues" evidence="1">
    <location>
        <begin position="93"/>
        <end position="108"/>
    </location>
</feature>
<evidence type="ECO:0000313" key="2">
    <source>
        <dbReference type="EMBL" id="KAF9747740.1"/>
    </source>
</evidence>
<comment type="caution">
    <text evidence="2">The sequence shown here is derived from an EMBL/GenBank/DDBJ whole genome shotgun (WGS) entry which is preliminary data.</text>
</comment>
<organism evidence="2 3">
    <name type="scientific">Nosema granulosis</name>
    <dbReference type="NCBI Taxonomy" id="83296"/>
    <lineage>
        <taxon>Eukaryota</taxon>
        <taxon>Fungi</taxon>
        <taxon>Fungi incertae sedis</taxon>
        <taxon>Microsporidia</taxon>
        <taxon>Nosematidae</taxon>
        <taxon>Nosema</taxon>
    </lineage>
</organism>
<feature type="region of interest" description="Disordered" evidence="1">
    <location>
        <begin position="79"/>
        <end position="122"/>
    </location>
</feature>
<name>A0A9P6KX58_9MICR</name>
<evidence type="ECO:0000313" key="3">
    <source>
        <dbReference type="Proteomes" id="UP000740883"/>
    </source>
</evidence>